<dbReference type="InParanoid" id="B9T9G1"/>
<name>B9T9G1_RICCO</name>
<accession>B9T9G1</accession>
<protein>
    <submittedName>
        <fullName evidence="1">Uncharacterized protein</fullName>
    </submittedName>
</protein>
<reference evidence="2" key="1">
    <citation type="journal article" date="2010" name="Nat. Biotechnol.">
        <title>Draft genome sequence of the oilseed species Ricinus communis.</title>
        <authorList>
            <person name="Chan A.P."/>
            <person name="Crabtree J."/>
            <person name="Zhao Q."/>
            <person name="Lorenzi H."/>
            <person name="Orvis J."/>
            <person name="Puiu D."/>
            <person name="Melake-Berhan A."/>
            <person name="Jones K.M."/>
            <person name="Redman J."/>
            <person name="Chen G."/>
            <person name="Cahoon E.B."/>
            <person name="Gedil M."/>
            <person name="Stanke M."/>
            <person name="Haas B.J."/>
            <person name="Wortman J.R."/>
            <person name="Fraser-Liggett C.M."/>
            <person name="Ravel J."/>
            <person name="Rabinowicz P.D."/>
        </authorList>
    </citation>
    <scope>NUCLEOTIDE SEQUENCE [LARGE SCALE GENOMIC DNA]</scope>
    <source>
        <strain evidence="2">cv. Hale</strain>
    </source>
</reference>
<sequence length="508" mass="56913">MGALTAIEWTDMTWSPWEGCQKVGPGCDHCYAESMNHWLRRGENWGPGAERRTYSDAHWSKPLRWNASAARAGQRRKVFPSVCDPFDNAAPAGARERFGQIILATPHLIWMLLTKRIGNASAMLGAMFPGGTPDNVWLGATIVNQTEADRDIDKLINAPVGTRFLSMEPLLGPVSLYDWIGPWGKPTELQAPPMIDGIFVGGESGRGARPMHPSWARSLRDQCAAAGVAYHFKQWGEWAPGNLSAGGDLIERDRSKIASGFFDYNDHWNLQGPNPFRQTMDRIGFSRPQCPTIIQDKYWNAGFRKMYEQLYPCDHCGGRATVGLSQRVVAEIGQTGFDYGQFGRHAGPPKIGDTLRRPPYAPQTERLACIYCADCGMSTPWFPYAENEADALKEAAPIWNRRLSRPKITEGDLRDLIEKEVGACDAQMVIDMLSRNDEDWETRGPLFKMLAQRLVDASVATIESWPIEPVLRDAARYRKLVQLVKWLDVDGNRYIQFPTIPTPQSTPT</sequence>
<organism evidence="1 2">
    <name type="scientific">Ricinus communis</name>
    <name type="common">Castor bean</name>
    <dbReference type="NCBI Taxonomy" id="3988"/>
    <lineage>
        <taxon>Eukaryota</taxon>
        <taxon>Viridiplantae</taxon>
        <taxon>Streptophyta</taxon>
        <taxon>Embryophyta</taxon>
        <taxon>Tracheophyta</taxon>
        <taxon>Spermatophyta</taxon>
        <taxon>Magnoliopsida</taxon>
        <taxon>eudicotyledons</taxon>
        <taxon>Gunneridae</taxon>
        <taxon>Pentapetalae</taxon>
        <taxon>rosids</taxon>
        <taxon>fabids</taxon>
        <taxon>Malpighiales</taxon>
        <taxon>Euphorbiaceae</taxon>
        <taxon>Acalyphoideae</taxon>
        <taxon>Acalypheae</taxon>
        <taxon>Ricinus</taxon>
    </lineage>
</organism>
<gene>
    <name evidence="1" type="ORF">RCOM_0377910</name>
</gene>
<proteinExistence type="predicted"/>
<dbReference type="Pfam" id="PF14354">
    <property type="entry name" value="Lar_restr_allev"/>
    <property type="match status" value="1"/>
</dbReference>
<evidence type="ECO:0000313" key="1">
    <source>
        <dbReference type="EMBL" id="EEF27501.1"/>
    </source>
</evidence>
<keyword evidence="2" id="KW-1185">Reference proteome</keyword>
<dbReference type="EMBL" id="EQ975359">
    <property type="protein sequence ID" value="EEF27501.1"/>
    <property type="molecule type" value="Genomic_DNA"/>
</dbReference>
<dbReference type="Proteomes" id="UP000008311">
    <property type="component" value="Unassembled WGS sequence"/>
</dbReference>
<dbReference type="Pfam" id="PF07505">
    <property type="entry name" value="DUF5131"/>
    <property type="match status" value="1"/>
</dbReference>
<dbReference type="InterPro" id="IPR011101">
    <property type="entry name" value="DUF5131"/>
</dbReference>
<evidence type="ECO:0000313" key="2">
    <source>
        <dbReference type="Proteomes" id="UP000008311"/>
    </source>
</evidence>
<dbReference type="AlphaFoldDB" id="B9T9G1"/>